<dbReference type="NCBIfam" id="TIGR00254">
    <property type="entry name" value="GGDEF"/>
    <property type="match status" value="1"/>
</dbReference>
<dbReference type="InterPro" id="IPR003018">
    <property type="entry name" value="GAF"/>
</dbReference>
<dbReference type="InterPro" id="IPR043128">
    <property type="entry name" value="Rev_trsase/Diguanyl_cyclase"/>
</dbReference>
<dbReference type="SUPFAM" id="SSF141868">
    <property type="entry name" value="EAL domain-like"/>
    <property type="match status" value="1"/>
</dbReference>
<dbReference type="PROSITE" id="PS50883">
    <property type="entry name" value="EAL"/>
    <property type="match status" value="1"/>
</dbReference>
<evidence type="ECO:0000259" key="2">
    <source>
        <dbReference type="PROSITE" id="PS50887"/>
    </source>
</evidence>
<dbReference type="Gene3D" id="3.30.70.270">
    <property type="match status" value="1"/>
</dbReference>
<accession>A0A059MWG6</accession>
<dbReference type="Pfam" id="PF01590">
    <property type="entry name" value="GAF"/>
    <property type="match status" value="1"/>
</dbReference>
<gene>
    <name evidence="4" type="ORF">OCS65_21405</name>
    <name evidence="3" type="ORF">RAJCM14343_4960</name>
</gene>
<organism evidence="4 6">
    <name type="scientific">Rhodococcus aetherivorans</name>
    <dbReference type="NCBI Taxonomy" id="191292"/>
    <lineage>
        <taxon>Bacteria</taxon>
        <taxon>Bacillati</taxon>
        <taxon>Actinomycetota</taxon>
        <taxon>Actinomycetes</taxon>
        <taxon>Mycobacteriales</taxon>
        <taxon>Nocardiaceae</taxon>
        <taxon>Rhodococcus</taxon>
    </lineage>
</organism>
<reference evidence="3" key="2">
    <citation type="submission" date="2019-10" db="EMBL/GenBank/DDBJ databases">
        <title>Draft genome sequence of Rhodococcus aetherivorans JCM 14343.</title>
        <authorList>
            <person name="Inoue D."/>
            <person name="Nakazawa M."/>
            <person name="Yamamoto N."/>
            <person name="Sei K."/>
            <person name="Ike M."/>
        </authorList>
    </citation>
    <scope>NUCLEOTIDE SEQUENCE</scope>
    <source>
        <strain evidence="3">JCM 14343</strain>
    </source>
</reference>
<dbReference type="Pfam" id="PF00563">
    <property type="entry name" value="EAL"/>
    <property type="match status" value="1"/>
</dbReference>
<protein>
    <submittedName>
        <fullName evidence="3 4">Diguanylate cyclase/phosphodiesterase</fullName>
    </submittedName>
</protein>
<dbReference type="Proteomes" id="UP000325466">
    <property type="component" value="Unassembled WGS sequence"/>
</dbReference>
<feature type="domain" description="EAL" evidence="1">
    <location>
        <begin position="350"/>
        <end position="605"/>
    </location>
</feature>
<keyword evidence="5" id="KW-1185">Reference proteome</keyword>
<dbReference type="InterPro" id="IPR035919">
    <property type="entry name" value="EAL_sf"/>
</dbReference>
<evidence type="ECO:0000313" key="3">
    <source>
        <dbReference type="EMBL" id="GES39685.1"/>
    </source>
</evidence>
<evidence type="ECO:0000313" key="4">
    <source>
        <dbReference type="EMBL" id="UYF93001.1"/>
    </source>
</evidence>
<dbReference type="PANTHER" id="PTHR44757">
    <property type="entry name" value="DIGUANYLATE CYCLASE DGCP"/>
    <property type="match status" value="1"/>
</dbReference>
<dbReference type="EMBL" id="BLAH01000124">
    <property type="protein sequence ID" value="GES39685.1"/>
    <property type="molecule type" value="Genomic_DNA"/>
</dbReference>
<dbReference type="PROSITE" id="PS50887">
    <property type="entry name" value="GGDEF"/>
    <property type="match status" value="1"/>
</dbReference>
<name>A0A059MWG6_9NOCA</name>
<dbReference type="EMBL" id="CP106982">
    <property type="protein sequence ID" value="UYF93001.1"/>
    <property type="molecule type" value="Genomic_DNA"/>
</dbReference>
<dbReference type="SMART" id="SM00065">
    <property type="entry name" value="GAF"/>
    <property type="match status" value="1"/>
</dbReference>
<evidence type="ECO:0000313" key="6">
    <source>
        <dbReference type="Proteomes" id="UP001163947"/>
    </source>
</evidence>
<dbReference type="GeneID" id="83623031"/>
<dbReference type="KEGG" id="rav:AAT18_07560"/>
<dbReference type="SUPFAM" id="SSF55073">
    <property type="entry name" value="Nucleotide cyclase"/>
    <property type="match status" value="1"/>
</dbReference>
<dbReference type="Gene3D" id="3.20.20.450">
    <property type="entry name" value="EAL domain"/>
    <property type="match status" value="1"/>
</dbReference>
<dbReference type="PANTHER" id="PTHR44757:SF2">
    <property type="entry name" value="BIOFILM ARCHITECTURE MAINTENANCE PROTEIN MBAA"/>
    <property type="match status" value="1"/>
</dbReference>
<dbReference type="InterPro" id="IPR052155">
    <property type="entry name" value="Biofilm_reg_signaling"/>
</dbReference>
<dbReference type="SMART" id="SM00267">
    <property type="entry name" value="GGDEF"/>
    <property type="match status" value="1"/>
</dbReference>
<dbReference type="CDD" id="cd01949">
    <property type="entry name" value="GGDEF"/>
    <property type="match status" value="1"/>
</dbReference>
<dbReference type="Pfam" id="PF00990">
    <property type="entry name" value="GGDEF"/>
    <property type="match status" value="1"/>
</dbReference>
<dbReference type="SUPFAM" id="SSF55781">
    <property type="entry name" value="GAF domain-like"/>
    <property type="match status" value="1"/>
</dbReference>
<dbReference type="Gene3D" id="3.30.450.40">
    <property type="match status" value="1"/>
</dbReference>
<dbReference type="Proteomes" id="UP001163947">
    <property type="component" value="Chromosome"/>
</dbReference>
<proteinExistence type="predicted"/>
<dbReference type="RefSeq" id="WP_029542170.1">
    <property type="nucleotide sequence ID" value="NZ_BAAAYP010000060.1"/>
</dbReference>
<feature type="domain" description="GGDEF" evidence="2">
    <location>
        <begin position="208"/>
        <end position="341"/>
    </location>
</feature>
<accession>A0A0F6VHN0</accession>
<dbReference type="InterPro" id="IPR001633">
    <property type="entry name" value="EAL_dom"/>
</dbReference>
<dbReference type="InterPro" id="IPR000160">
    <property type="entry name" value="GGDEF_dom"/>
</dbReference>
<dbReference type="AlphaFoldDB" id="A0A059MWG6"/>
<reference evidence="3 5" key="1">
    <citation type="journal article" date="2018" name="Biodegradation">
        <title>1,4-Dioxane degradation characteristics of Rhodococcus aetherivorans JCM 14343.</title>
        <authorList>
            <person name="Inoue D."/>
            <person name="Tsunoda T."/>
            <person name="Yamamoto N."/>
            <person name="Ike M."/>
            <person name="Sei K."/>
        </authorList>
    </citation>
    <scope>NUCLEOTIDE SEQUENCE [LARGE SCALE GENOMIC DNA]</scope>
    <source>
        <strain evidence="3 5">JCM 14343</strain>
    </source>
</reference>
<evidence type="ECO:0000313" key="5">
    <source>
        <dbReference type="Proteomes" id="UP000325466"/>
    </source>
</evidence>
<dbReference type="InterPro" id="IPR029787">
    <property type="entry name" value="Nucleotide_cyclase"/>
</dbReference>
<dbReference type="InterPro" id="IPR029016">
    <property type="entry name" value="GAF-like_dom_sf"/>
</dbReference>
<dbReference type="CDD" id="cd01948">
    <property type="entry name" value="EAL"/>
    <property type="match status" value="1"/>
</dbReference>
<sequence>MAEKSFENIVTRVASRLMPADAASHHSVIERVLQDLVEHFEVDTCFLRYNDHDIHATVLVAEWPPREFVPSPDPLGVVHFRDADPIFAMTETMKEPAVSRPAQSGAEYADRVRAGSGVPEVSVAAVPLISGSVTTGTLGFIKAGDRDWSEDEINTLMMIAALLAQVQARVRAEQDLRDAAYHDDLTGLASRRALLEHLEERLKRGQPGPVAVLFLDLDRLKPLNDFLGHAAVDVFLCRTAQRLSRVCDPKDMVARLGGDEFVIVLDGAVSLEVARERAEALRWAVGMSVQLGSQVVGRGGSLGVAVGEPGRITPVALLGRVDEAMLMAKSKGGNSVVAYTDDMRGASERRNLIELSLRTSIDDEHLTLEYQPEFDLRDGSILGVEALVRWNHPVLGKLQPAEFIEVAESTNLAGELGRWVLRTACGQLAEWRRRIPGLNLQMSVNVSPVQLVSLDFVETVESTLEEFGLGSSCLCLEITEYVVVSDLERSRKTLRRLERLGVCCAIDDFGTGYSSLAHLKSLPVHTLKIDKAFVLNLQRSESDRVIVESIMGLASAFGLDVVAEGLESVAAAMKLLELGCRRAQGFLLSRPQPPEQIVEMLRHGRIELPWRLPASLPE</sequence>
<dbReference type="SMART" id="SM00052">
    <property type="entry name" value="EAL"/>
    <property type="match status" value="1"/>
</dbReference>
<evidence type="ECO:0000259" key="1">
    <source>
        <dbReference type="PROSITE" id="PS50883"/>
    </source>
</evidence>
<reference evidence="4" key="3">
    <citation type="submission" date="2022-09" db="EMBL/GenBank/DDBJ databases">
        <title>The genome sequence of Rhodococcus aetherivorans N1.</title>
        <authorList>
            <person name="Jiang W."/>
        </authorList>
    </citation>
    <scope>NUCLEOTIDE SEQUENCE</scope>
    <source>
        <strain evidence="4">N1</strain>
    </source>
</reference>